<dbReference type="KEGG" id="ela:UCREL1_660"/>
<protein>
    <submittedName>
        <fullName evidence="1">Uncharacterized protein</fullName>
    </submittedName>
</protein>
<dbReference type="EMBL" id="KB705478">
    <property type="protein sequence ID" value="EMR72287.1"/>
    <property type="molecule type" value="Genomic_DNA"/>
</dbReference>
<keyword evidence="2" id="KW-1185">Reference proteome</keyword>
<dbReference type="HOGENOM" id="CLU_036419_1_0_1"/>
<gene>
    <name evidence="1" type="ORF">UCREL1_660</name>
</gene>
<dbReference type="eggNOG" id="ENOG502S6I6">
    <property type="taxonomic scope" value="Eukaryota"/>
</dbReference>
<evidence type="ECO:0000313" key="2">
    <source>
        <dbReference type="Proteomes" id="UP000012174"/>
    </source>
</evidence>
<evidence type="ECO:0000313" key="1">
    <source>
        <dbReference type="EMBL" id="EMR72287.1"/>
    </source>
</evidence>
<proteinExistence type="predicted"/>
<dbReference type="AlphaFoldDB" id="M7T6M6"/>
<dbReference type="Proteomes" id="UP000012174">
    <property type="component" value="Unassembled WGS sequence"/>
</dbReference>
<dbReference type="STRING" id="1287681.M7T6M6"/>
<organism evidence="1 2">
    <name type="scientific">Eutypa lata (strain UCR-EL1)</name>
    <name type="common">Grapevine dieback disease fungus</name>
    <name type="synonym">Eutypa armeniacae</name>
    <dbReference type="NCBI Taxonomy" id="1287681"/>
    <lineage>
        <taxon>Eukaryota</taxon>
        <taxon>Fungi</taxon>
        <taxon>Dikarya</taxon>
        <taxon>Ascomycota</taxon>
        <taxon>Pezizomycotina</taxon>
        <taxon>Sordariomycetes</taxon>
        <taxon>Xylariomycetidae</taxon>
        <taxon>Xylariales</taxon>
        <taxon>Diatrypaceae</taxon>
        <taxon>Eutypa</taxon>
    </lineage>
</organism>
<sequence>MQYLDTRDLLNLCRTSWATRLDIKTNSWNINDRLLHFFKNPMAFRSHLGRTNALISGSFALQFFERVTWPESDLDILVEEGDGLEEMKKYLTESEGYTKVPQPESTSEIEVEVGEEQGDYEGFYSGNIKECQTYLLPHKDPNTGNVTRRKVQLVITSGLPVQVILCHYYTTAVTNFISWDKAYSIFPRATFLLHETVPLKPVDDAFGRLHAKYSQRGWRMRTEPVPFSHEGDLHASGNRRQPLGDVSKYGGYRRIGDRDSWVMRLGDTAGIEGSSHFVPDFVLEYSGFQIRGVPEGFQDFASMADWDSVRRALCVTIRATIFQSPVLRHQYLEGFHALWREIRTLTTQDTIGQLCKFSSSRLDALVAGRPPVTLDHNGLNAISFDHPLGWDYMDDAIPRLYDEWESQGRLS</sequence>
<dbReference type="OrthoDB" id="10025998at2759"/>
<accession>M7T6M6</accession>
<reference evidence="2" key="1">
    <citation type="journal article" date="2013" name="Genome Announc.">
        <title>Draft genome sequence of the grapevine dieback fungus Eutypa lata UCR-EL1.</title>
        <authorList>
            <person name="Blanco-Ulate B."/>
            <person name="Rolshausen P.E."/>
            <person name="Cantu D."/>
        </authorList>
    </citation>
    <scope>NUCLEOTIDE SEQUENCE [LARGE SCALE GENOMIC DNA]</scope>
    <source>
        <strain evidence="2">UCR-EL1</strain>
    </source>
</reference>
<dbReference type="OMA" id="RRWAWLE"/>
<name>M7T6M6_EUTLA</name>